<organism evidence="10 11">
    <name type="scientific">Devosia marina</name>
    <dbReference type="NCBI Taxonomy" id="2683198"/>
    <lineage>
        <taxon>Bacteria</taxon>
        <taxon>Pseudomonadati</taxon>
        <taxon>Pseudomonadota</taxon>
        <taxon>Alphaproteobacteria</taxon>
        <taxon>Hyphomicrobiales</taxon>
        <taxon>Devosiaceae</taxon>
        <taxon>Devosia</taxon>
    </lineage>
</organism>
<evidence type="ECO:0000256" key="8">
    <source>
        <dbReference type="RuleBase" id="RU365045"/>
    </source>
</evidence>
<dbReference type="NCBIfam" id="TIGR02406">
    <property type="entry name" value="ectoine_EctA"/>
    <property type="match status" value="1"/>
</dbReference>
<dbReference type="PROSITE" id="PS51186">
    <property type="entry name" value="GNAT"/>
    <property type="match status" value="1"/>
</dbReference>
<keyword evidence="5 8" id="KW-0808">Transferase</keyword>
<evidence type="ECO:0000256" key="7">
    <source>
        <dbReference type="ARBA" id="ARBA00048924"/>
    </source>
</evidence>
<dbReference type="Pfam" id="PF00583">
    <property type="entry name" value="Acetyltransf_1"/>
    <property type="match status" value="1"/>
</dbReference>
<evidence type="ECO:0000256" key="2">
    <source>
        <dbReference type="ARBA" id="ARBA00010712"/>
    </source>
</evidence>
<dbReference type="Proteomes" id="UP000438106">
    <property type="component" value="Unassembled WGS sequence"/>
</dbReference>
<comment type="pathway">
    <text evidence="1 8">Amine and polyamine biosynthesis; ectoine biosynthesis; L-ectoine from L-aspartate 4-semialdehyde: step 2/3.</text>
</comment>
<name>A0A7X3FNF1_9HYPH</name>
<evidence type="ECO:0000256" key="3">
    <source>
        <dbReference type="ARBA" id="ARBA00012355"/>
    </source>
</evidence>
<sequence length="191" mass="20699">MIYGNSALFDASALHRQTASAPQASIRTPISTDGSKVWKLIGATSALDDNSLYCNLLQTTHFAATCAIAEQDGKVVGWLSGYVPPEHPDTYFVWQVCVNDAARGQGLGRRLIGDVLARPACRAVTTLQCTITHDNEASWGLFTAIARRLDAQMRQVELFEKDAHFDGLHDSEYAVSIGPFSPEKVTALTSA</sequence>
<comment type="caution">
    <text evidence="10">The sequence shown here is derived from an EMBL/GenBank/DDBJ whole genome shotgun (WGS) entry which is preliminary data.</text>
</comment>
<evidence type="ECO:0000256" key="5">
    <source>
        <dbReference type="ARBA" id="ARBA00022679"/>
    </source>
</evidence>
<dbReference type="InterPro" id="IPR012772">
    <property type="entry name" value="Ectoine_EctA"/>
</dbReference>
<dbReference type="InterPro" id="IPR016181">
    <property type="entry name" value="Acyl_CoA_acyltransferase"/>
</dbReference>
<dbReference type="EMBL" id="WQRF01000001">
    <property type="protein sequence ID" value="MVS97784.1"/>
    <property type="molecule type" value="Genomic_DNA"/>
</dbReference>
<evidence type="ECO:0000256" key="4">
    <source>
        <dbReference type="ARBA" id="ARBA00017935"/>
    </source>
</evidence>
<dbReference type="GO" id="GO:0019491">
    <property type="term" value="P:ectoine biosynthetic process"/>
    <property type="evidence" value="ECO:0007669"/>
    <property type="project" value="UniProtKB-UniPathway"/>
</dbReference>
<protein>
    <recommendedName>
        <fullName evidence="4 8">L-2,4-diaminobutyric acid acetyltransferase</fullName>
        <shortName evidence="8">DABA acetyltransferase</shortName>
        <ecNumber evidence="3 8">2.3.1.178</ecNumber>
    </recommendedName>
</protein>
<dbReference type="AlphaFoldDB" id="A0A7X3FNF1"/>
<evidence type="ECO:0000313" key="10">
    <source>
        <dbReference type="EMBL" id="MVS97784.1"/>
    </source>
</evidence>
<feature type="domain" description="N-acetyltransferase" evidence="9">
    <location>
        <begin position="24"/>
        <end position="191"/>
    </location>
</feature>
<evidence type="ECO:0000259" key="9">
    <source>
        <dbReference type="PROSITE" id="PS51186"/>
    </source>
</evidence>
<dbReference type="CDD" id="cd04301">
    <property type="entry name" value="NAT_SF"/>
    <property type="match status" value="1"/>
</dbReference>
<evidence type="ECO:0000313" key="11">
    <source>
        <dbReference type="Proteomes" id="UP000438106"/>
    </source>
</evidence>
<accession>A0A7X3FNF1</accession>
<evidence type="ECO:0000256" key="1">
    <source>
        <dbReference type="ARBA" id="ARBA00004978"/>
    </source>
</evidence>
<keyword evidence="11" id="KW-1185">Reference proteome</keyword>
<comment type="similarity">
    <text evidence="2 8">Belongs to the acetyltransferase family. EctA subfamily.</text>
</comment>
<dbReference type="GO" id="GO:0033816">
    <property type="term" value="F:diaminobutyrate acetyltransferase activity"/>
    <property type="evidence" value="ECO:0007669"/>
    <property type="project" value="UniProtKB-EC"/>
</dbReference>
<dbReference type="InterPro" id="IPR000182">
    <property type="entry name" value="GNAT_dom"/>
</dbReference>
<dbReference type="UniPathway" id="UPA00067">
    <property type="reaction ID" value="UER00122"/>
</dbReference>
<evidence type="ECO:0000256" key="6">
    <source>
        <dbReference type="ARBA" id="ARBA00023315"/>
    </source>
</evidence>
<dbReference type="SUPFAM" id="SSF55729">
    <property type="entry name" value="Acyl-CoA N-acyltransferases (Nat)"/>
    <property type="match status" value="1"/>
</dbReference>
<keyword evidence="6 8" id="KW-0012">Acyltransferase</keyword>
<reference evidence="10 11" key="1">
    <citation type="submission" date="2019-12" db="EMBL/GenBank/DDBJ databases">
        <title>Devosia maris sp. nov., isolated from the deep seawater.</title>
        <authorList>
            <person name="Liu Y."/>
        </authorList>
    </citation>
    <scope>NUCLEOTIDE SEQUENCE [LARGE SCALE GENOMIC DNA]</scope>
    <source>
        <strain evidence="10 11">L53-10-65</strain>
    </source>
</reference>
<dbReference type="Gene3D" id="3.40.630.30">
    <property type="match status" value="1"/>
</dbReference>
<comment type="function">
    <text evidence="8">Catalyzes the acetylation of L-2,4-diaminobutyrate (DABA) to gamma-N-acetyl-alpha,gamma-diaminobutyric acid (ADABA) with acetyl coenzyme A.</text>
</comment>
<gene>
    <name evidence="8 10" type="primary">ectA</name>
    <name evidence="10" type="ORF">GO014_01905</name>
</gene>
<comment type="catalytic activity">
    <reaction evidence="7 8">
        <text>L-2,4-diaminobutanoate + acetyl-CoA = (2S)-4-acetamido-2-aminobutanoate + CoA + H(+)</text>
        <dbReference type="Rhea" id="RHEA:16901"/>
        <dbReference type="ChEBI" id="CHEBI:15378"/>
        <dbReference type="ChEBI" id="CHEBI:57287"/>
        <dbReference type="ChEBI" id="CHEBI:57288"/>
        <dbReference type="ChEBI" id="CHEBI:58761"/>
        <dbReference type="ChEBI" id="CHEBI:58929"/>
        <dbReference type="EC" id="2.3.1.178"/>
    </reaction>
</comment>
<proteinExistence type="inferred from homology"/>
<dbReference type="EC" id="2.3.1.178" evidence="3 8"/>